<dbReference type="AlphaFoldDB" id="A0A934RY21"/>
<accession>A0A934RY21</accession>
<name>A0A934RY21_9BACT</name>
<proteinExistence type="predicted"/>
<comment type="caution">
    <text evidence="1">The sequence shown here is derived from an EMBL/GenBank/DDBJ whole genome shotgun (WGS) entry which is preliminary data.</text>
</comment>
<dbReference type="Pfam" id="PF04134">
    <property type="entry name" value="DCC1-like"/>
    <property type="match status" value="1"/>
</dbReference>
<dbReference type="InterPro" id="IPR052927">
    <property type="entry name" value="DCC_oxidoreductase"/>
</dbReference>
<dbReference type="InterPro" id="IPR007263">
    <property type="entry name" value="DCC1-like"/>
</dbReference>
<sequence>MLVSLSMEHLKNIVFFDGVCGFCNKSVDLLIRLDDDEVLRFAPLQGDTAKSVLSDARRENLDTICFFDGDSVFTKTRALLEIGRAIGGGLQLSYPLVVVPARLRDPVYDWVAERRYRWFGKSDSCRMPSPEERRLFLD</sequence>
<protein>
    <submittedName>
        <fullName evidence="1">DUF393 domain-containing protein</fullName>
    </submittedName>
</protein>
<dbReference type="PANTHER" id="PTHR33639">
    <property type="entry name" value="THIOL-DISULFIDE OXIDOREDUCTASE DCC"/>
    <property type="match status" value="1"/>
</dbReference>
<gene>
    <name evidence="1" type="ORF">JIN87_02125</name>
</gene>
<organism evidence="1 2">
    <name type="scientific">Pelagicoccus mobilis</name>
    <dbReference type="NCBI Taxonomy" id="415221"/>
    <lineage>
        <taxon>Bacteria</taxon>
        <taxon>Pseudomonadati</taxon>
        <taxon>Verrucomicrobiota</taxon>
        <taxon>Opitutia</taxon>
        <taxon>Puniceicoccales</taxon>
        <taxon>Pelagicoccaceae</taxon>
        <taxon>Pelagicoccus</taxon>
    </lineage>
</organism>
<dbReference type="RefSeq" id="WP_200353862.1">
    <property type="nucleotide sequence ID" value="NZ_JAENIL010000003.1"/>
</dbReference>
<reference evidence="1" key="1">
    <citation type="submission" date="2021-01" db="EMBL/GenBank/DDBJ databases">
        <title>Modified the classification status of verrucomicrobia.</title>
        <authorList>
            <person name="Feng X."/>
        </authorList>
    </citation>
    <scope>NUCLEOTIDE SEQUENCE</scope>
    <source>
        <strain evidence="1">KCTC 13126</strain>
    </source>
</reference>
<dbReference type="EMBL" id="JAENIL010000003">
    <property type="protein sequence ID" value="MBK1875643.1"/>
    <property type="molecule type" value="Genomic_DNA"/>
</dbReference>
<evidence type="ECO:0000313" key="2">
    <source>
        <dbReference type="Proteomes" id="UP000617628"/>
    </source>
</evidence>
<dbReference type="Proteomes" id="UP000617628">
    <property type="component" value="Unassembled WGS sequence"/>
</dbReference>
<evidence type="ECO:0000313" key="1">
    <source>
        <dbReference type="EMBL" id="MBK1875643.1"/>
    </source>
</evidence>
<dbReference type="GO" id="GO:0015035">
    <property type="term" value="F:protein-disulfide reductase activity"/>
    <property type="evidence" value="ECO:0007669"/>
    <property type="project" value="InterPro"/>
</dbReference>
<keyword evidence="2" id="KW-1185">Reference proteome</keyword>
<dbReference type="PANTHER" id="PTHR33639:SF2">
    <property type="entry name" value="DUF393 DOMAIN-CONTAINING PROTEIN"/>
    <property type="match status" value="1"/>
</dbReference>